<dbReference type="Pfam" id="PF11523">
    <property type="entry name" value="DUF3223"/>
    <property type="match status" value="1"/>
</dbReference>
<evidence type="ECO:0000313" key="6">
    <source>
        <dbReference type="Proteomes" id="UP001374535"/>
    </source>
</evidence>
<evidence type="ECO:0000256" key="3">
    <source>
        <dbReference type="ARBA" id="ARBA00022640"/>
    </source>
</evidence>
<dbReference type="PANTHER" id="PTHR33415:SF4">
    <property type="entry name" value="DCL PROTEIN (DUF3223)"/>
    <property type="match status" value="1"/>
</dbReference>
<protein>
    <recommendedName>
        <fullName evidence="7">DCL protein</fullName>
    </recommendedName>
</protein>
<dbReference type="Gene3D" id="3.10.450.40">
    <property type="match status" value="1"/>
</dbReference>
<reference evidence="5 6" key="1">
    <citation type="journal article" date="2023" name="Life. Sci Alliance">
        <title>Evolutionary insights into 3D genome organization and epigenetic landscape of Vigna mungo.</title>
        <authorList>
            <person name="Junaid A."/>
            <person name="Singh B."/>
            <person name="Bhatia S."/>
        </authorList>
    </citation>
    <scope>NUCLEOTIDE SEQUENCE [LARGE SCALE GENOMIC DNA]</scope>
    <source>
        <strain evidence="5">Urdbean</strain>
    </source>
</reference>
<keyword evidence="4" id="KW-0809">Transit peptide</keyword>
<sequence>MAAPLLLRQALLLRCGDQKGVVQVVCVHNYQSFTAGAVAARYRPLCSATANLSSDEADEKTKSSGISNNSFVRKAQFPSSQSRWEDDPDYRKWKDKKEEILRDIEPIIMLAKDILHSGRYMDGARLNMEDQKAVVEKLLAYHPQSEDKVGCGLESIMVDRHPQYRQSRCLFIVRTDGGWVDFSYQKCLREYIRDKYPTHAERFIRRHFKRGSAFEFNPVIFGGCFQPEFGFIPRDSHNRHNEVRKHPEPVKVYKVRGKPRVVLRVLYPAILVTGHLRVVEIRHVHVNTRQGSSSTSEDVTRSFGRFTVLEAEMVEGGWG</sequence>
<gene>
    <name evidence="5" type="ORF">V8G54_007993</name>
</gene>
<accession>A0AAQ3S9G1</accession>
<dbReference type="AlphaFoldDB" id="A0AAQ3S9G1"/>
<keyword evidence="2" id="KW-0150">Chloroplast</keyword>
<evidence type="ECO:0000256" key="2">
    <source>
        <dbReference type="ARBA" id="ARBA00022528"/>
    </source>
</evidence>
<dbReference type="GO" id="GO:0009507">
    <property type="term" value="C:chloroplast"/>
    <property type="evidence" value="ECO:0007669"/>
    <property type="project" value="UniProtKB-SubCell"/>
</dbReference>
<name>A0AAQ3S9G1_VIGMU</name>
<dbReference type="EMBL" id="CP144699">
    <property type="protein sequence ID" value="WVZ20671.1"/>
    <property type="molecule type" value="Genomic_DNA"/>
</dbReference>
<dbReference type="FunFam" id="3.10.450.40:FF:000008">
    <property type="entry name" value="Protein DCL, chloroplastic"/>
    <property type="match status" value="1"/>
</dbReference>
<comment type="subcellular location">
    <subcellularLocation>
        <location evidence="1">Plastid</location>
        <location evidence="1">Chloroplast</location>
    </subcellularLocation>
</comment>
<evidence type="ECO:0000313" key="5">
    <source>
        <dbReference type="EMBL" id="WVZ20671.1"/>
    </source>
</evidence>
<dbReference type="PANTHER" id="PTHR33415">
    <property type="entry name" value="PROTEIN EMBRYO DEFECTIVE 514"/>
    <property type="match status" value="1"/>
</dbReference>
<dbReference type="InterPro" id="IPR044673">
    <property type="entry name" value="DCL-like"/>
</dbReference>
<dbReference type="Proteomes" id="UP001374535">
    <property type="component" value="Chromosome 2"/>
</dbReference>
<keyword evidence="3" id="KW-0934">Plastid</keyword>
<dbReference type="GO" id="GO:0009658">
    <property type="term" value="P:chloroplast organization"/>
    <property type="evidence" value="ECO:0007669"/>
    <property type="project" value="TreeGrafter"/>
</dbReference>
<proteinExistence type="predicted"/>
<keyword evidence="6" id="KW-1185">Reference proteome</keyword>
<organism evidence="5 6">
    <name type="scientific">Vigna mungo</name>
    <name type="common">Black gram</name>
    <name type="synonym">Phaseolus mungo</name>
    <dbReference type="NCBI Taxonomy" id="3915"/>
    <lineage>
        <taxon>Eukaryota</taxon>
        <taxon>Viridiplantae</taxon>
        <taxon>Streptophyta</taxon>
        <taxon>Embryophyta</taxon>
        <taxon>Tracheophyta</taxon>
        <taxon>Spermatophyta</taxon>
        <taxon>Magnoliopsida</taxon>
        <taxon>eudicotyledons</taxon>
        <taxon>Gunneridae</taxon>
        <taxon>Pentapetalae</taxon>
        <taxon>rosids</taxon>
        <taxon>fabids</taxon>
        <taxon>Fabales</taxon>
        <taxon>Fabaceae</taxon>
        <taxon>Papilionoideae</taxon>
        <taxon>50 kb inversion clade</taxon>
        <taxon>NPAAA clade</taxon>
        <taxon>indigoferoid/millettioid clade</taxon>
        <taxon>Phaseoleae</taxon>
        <taxon>Vigna</taxon>
    </lineage>
</organism>
<dbReference type="GO" id="GO:1901259">
    <property type="term" value="P:chloroplast rRNA processing"/>
    <property type="evidence" value="ECO:0007669"/>
    <property type="project" value="UniProtKB-ARBA"/>
</dbReference>
<evidence type="ECO:0000256" key="1">
    <source>
        <dbReference type="ARBA" id="ARBA00004229"/>
    </source>
</evidence>
<evidence type="ECO:0000256" key="4">
    <source>
        <dbReference type="ARBA" id="ARBA00022946"/>
    </source>
</evidence>
<evidence type="ECO:0008006" key="7">
    <source>
        <dbReference type="Google" id="ProtNLM"/>
    </source>
</evidence>